<proteinExistence type="predicted"/>
<dbReference type="EMBL" id="LT882681">
    <property type="protein sequence ID" value="SMY25577.1"/>
    <property type="molecule type" value="Genomic_DNA"/>
</dbReference>
<dbReference type="AlphaFoldDB" id="A0A1Y6LMA1"/>
<dbReference type="Proteomes" id="UP000215453">
    <property type="component" value="Chromosome 6"/>
</dbReference>
<reference evidence="1 2" key="1">
    <citation type="submission" date="2016-10" db="EMBL/GenBank/DDBJ databases">
        <authorList>
            <person name="Varghese N."/>
        </authorList>
    </citation>
    <scope>NUCLEOTIDE SEQUENCE [LARGE SCALE GENOMIC DNA]</scope>
</reference>
<name>A0A1Y6LMA1_ZYMTR</name>
<protein>
    <submittedName>
        <fullName evidence="1">Uncharacterized protein</fullName>
    </submittedName>
</protein>
<evidence type="ECO:0000313" key="1">
    <source>
        <dbReference type="EMBL" id="SMY25577.1"/>
    </source>
</evidence>
<gene>
    <name evidence="1" type="ORF">ZT1A5_G7019</name>
</gene>
<sequence length="67" mass="7484">MTTDVNIRHYVGNPDAKMRRARASPTSKPYSKLQKASVVRDCLSASSRLLLLSVSQTTITRPTRYST</sequence>
<organism evidence="1 2">
    <name type="scientific">Zymoseptoria tritici ST99CH_1A5</name>
    <dbReference type="NCBI Taxonomy" id="1276529"/>
    <lineage>
        <taxon>Eukaryota</taxon>
        <taxon>Fungi</taxon>
        <taxon>Dikarya</taxon>
        <taxon>Ascomycota</taxon>
        <taxon>Pezizomycotina</taxon>
        <taxon>Dothideomycetes</taxon>
        <taxon>Dothideomycetidae</taxon>
        <taxon>Mycosphaerellales</taxon>
        <taxon>Mycosphaerellaceae</taxon>
        <taxon>Zymoseptoria</taxon>
    </lineage>
</organism>
<accession>A0A1Y6LMA1</accession>
<evidence type="ECO:0000313" key="2">
    <source>
        <dbReference type="Proteomes" id="UP000215453"/>
    </source>
</evidence>